<comment type="subcellular location">
    <subcellularLocation>
        <location evidence="1">Cytoplasm</location>
    </subcellularLocation>
    <subcellularLocation>
        <location evidence="2">Golgi apparatus</location>
    </subcellularLocation>
</comment>
<dbReference type="PANTHER" id="PTHR21470:SF2">
    <property type="entry name" value="RAB6-INTERACTING GOLGIN"/>
    <property type="match status" value="1"/>
</dbReference>
<feature type="coiled-coil region" evidence="8">
    <location>
        <begin position="840"/>
        <end position="867"/>
    </location>
</feature>
<evidence type="ECO:0000256" key="8">
    <source>
        <dbReference type="SAM" id="Coils"/>
    </source>
</evidence>
<feature type="region of interest" description="Disordered" evidence="9">
    <location>
        <begin position="724"/>
        <end position="750"/>
    </location>
</feature>
<feature type="region of interest" description="Disordered" evidence="9">
    <location>
        <begin position="675"/>
        <end position="697"/>
    </location>
</feature>
<dbReference type="GO" id="GO:0005794">
    <property type="term" value="C:Golgi apparatus"/>
    <property type="evidence" value="ECO:0007669"/>
    <property type="project" value="UniProtKB-SubCell"/>
</dbReference>
<feature type="compositionally biased region" description="Acidic residues" evidence="9">
    <location>
        <begin position="675"/>
        <end position="694"/>
    </location>
</feature>
<dbReference type="PANTHER" id="PTHR21470">
    <property type="entry name" value="RAB6-INTERACTING PROTEIN GORAB"/>
    <property type="match status" value="1"/>
</dbReference>
<dbReference type="InterPro" id="IPR007033">
    <property type="entry name" value="GORAB"/>
</dbReference>
<accession>A0A182PEN5</accession>
<name>A0A182PEN5_9DIPT</name>
<dbReference type="EnsemblMetazoa" id="AEPI005390-RA">
    <property type="protein sequence ID" value="AEPI005390-PA"/>
    <property type="gene ID" value="AEPI005390"/>
</dbReference>
<evidence type="ECO:0000256" key="2">
    <source>
        <dbReference type="ARBA" id="ARBA00004555"/>
    </source>
</evidence>
<proteinExistence type="inferred from homology"/>
<keyword evidence="5" id="KW-0963">Cytoplasm</keyword>
<evidence type="ECO:0000313" key="10">
    <source>
        <dbReference type="EnsemblMetazoa" id="AEPI005390-PA"/>
    </source>
</evidence>
<dbReference type="Proteomes" id="UP000075885">
    <property type="component" value="Unassembled WGS sequence"/>
</dbReference>
<organism evidence="10 11">
    <name type="scientific">Anopheles epiroticus</name>
    <dbReference type="NCBI Taxonomy" id="199890"/>
    <lineage>
        <taxon>Eukaryota</taxon>
        <taxon>Metazoa</taxon>
        <taxon>Ecdysozoa</taxon>
        <taxon>Arthropoda</taxon>
        <taxon>Hexapoda</taxon>
        <taxon>Insecta</taxon>
        <taxon>Pterygota</taxon>
        <taxon>Neoptera</taxon>
        <taxon>Endopterygota</taxon>
        <taxon>Diptera</taxon>
        <taxon>Nematocera</taxon>
        <taxon>Culicoidea</taxon>
        <taxon>Culicidae</taxon>
        <taxon>Anophelinae</taxon>
        <taxon>Anopheles</taxon>
    </lineage>
</organism>
<evidence type="ECO:0000256" key="6">
    <source>
        <dbReference type="ARBA" id="ARBA00023034"/>
    </source>
</evidence>
<evidence type="ECO:0000256" key="9">
    <source>
        <dbReference type="SAM" id="MobiDB-lite"/>
    </source>
</evidence>
<evidence type="ECO:0000256" key="7">
    <source>
        <dbReference type="ARBA" id="ARBA00023054"/>
    </source>
</evidence>
<keyword evidence="6" id="KW-0333">Golgi apparatus</keyword>
<dbReference type="GO" id="GO:1905515">
    <property type="term" value="P:non-motile cilium assembly"/>
    <property type="evidence" value="ECO:0007669"/>
    <property type="project" value="TreeGrafter"/>
</dbReference>
<keyword evidence="11" id="KW-1185">Reference proteome</keyword>
<evidence type="ECO:0000256" key="3">
    <source>
        <dbReference type="ARBA" id="ARBA00005599"/>
    </source>
</evidence>
<reference evidence="10" key="2">
    <citation type="submission" date="2020-05" db="UniProtKB">
        <authorList>
            <consortium name="EnsemblMetazoa"/>
        </authorList>
    </citation>
    <scope>IDENTIFICATION</scope>
    <source>
        <strain evidence="10">Epiroticus2</strain>
    </source>
</reference>
<evidence type="ECO:0000313" key="11">
    <source>
        <dbReference type="Proteomes" id="UP000075885"/>
    </source>
</evidence>
<dbReference type="AlphaFoldDB" id="A0A182PEN5"/>
<evidence type="ECO:0000256" key="4">
    <source>
        <dbReference type="ARBA" id="ARBA00014130"/>
    </source>
</evidence>
<dbReference type="VEuPathDB" id="VectorBase:AEPI005390"/>
<reference evidence="11" key="1">
    <citation type="submission" date="2013-03" db="EMBL/GenBank/DDBJ databases">
        <title>The Genome Sequence of Anopheles epiroticus epiroticus2.</title>
        <authorList>
            <consortium name="The Broad Institute Genomics Platform"/>
            <person name="Neafsey D.E."/>
            <person name="Howell P."/>
            <person name="Walker B."/>
            <person name="Young S.K."/>
            <person name="Zeng Q."/>
            <person name="Gargeya S."/>
            <person name="Fitzgerald M."/>
            <person name="Haas B."/>
            <person name="Abouelleil A."/>
            <person name="Allen A.W."/>
            <person name="Alvarado L."/>
            <person name="Arachchi H.M."/>
            <person name="Berlin A.M."/>
            <person name="Chapman S.B."/>
            <person name="Gainer-Dewar J."/>
            <person name="Goldberg J."/>
            <person name="Griggs A."/>
            <person name="Gujja S."/>
            <person name="Hansen M."/>
            <person name="Howarth C."/>
            <person name="Imamovic A."/>
            <person name="Ireland A."/>
            <person name="Larimer J."/>
            <person name="McCowan C."/>
            <person name="Murphy C."/>
            <person name="Pearson M."/>
            <person name="Poon T.W."/>
            <person name="Priest M."/>
            <person name="Roberts A."/>
            <person name="Saif S."/>
            <person name="Shea T."/>
            <person name="Sisk P."/>
            <person name="Sykes S."/>
            <person name="Wortman J."/>
            <person name="Nusbaum C."/>
            <person name="Birren B."/>
        </authorList>
    </citation>
    <scope>NUCLEOTIDE SEQUENCE [LARGE SCALE GENOMIC DNA]</scope>
    <source>
        <strain evidence="11">Epiroticus2</strain>
    </source>
</reference>
<evidence type="ECO:0000256" key="1">
    <source>
        <dbReference type="ARBA" id="ARBA00004496"/>
    </source>
</evidence>
<comment type="similarity">
    <text evidence="3">Belongs to the GORAB family.</text>
</comment>
<sequence length="1002" mass="115436">MEGTVTTEGADFQNHMYYYLIGLIHDKYNYSMLYEGDNNTYGALDDVILKIHDRDQSNCDALYLFQAKQTMKESKTLSIQDILHYTMNISKYINSYSTYRKSDEFHRSGAPAEMIYWSNYGLHADTMRFMQEHISDKPHLSLTIETIKKYSIKHWKALFMFDTAQKLANHCSPSPQQNIPKKPMTYLSETLAQSFAHEVLELVEDQADHTDGQDGKRMVKFRKQFLLGDTNLSDNAKHFRLSFLVACDIKHNNPFTKFDLNSLTSVTFYTDAFRMVTLKRIDVPVPMQCSFQYNGFDEDELEWFFKHFVFYVRVPKNDTMLVAIKNLFKDRWNIDILKKYLIDEPRKRREQAKKDEKQLPHRWFVTKASIEAVLKMVEVKNDPDSNSPELQQNVKIFISNFDQLLKGVGCKSFLEVPQLCKIMGIIYQNRIRKPNIQWHTNYEIGSIYDTFVQCVFENTVRGKFDEMDKLHVWAKELIEKEFYAKHSQLACELEYNNGNSIDDYGQLTRFGLTVTQSDTSKCVEFMHRTVMEYFLVRICVLGNVNREEFYYFLKRYFCVSRANIADKFIDFFLSDMKTLTVDKKHILSSYLHSSSSLLATCIRMALNNATFNTLRLLLATAPKGLLRNVYFRFGGSNTPQGSVAISEEKNEINVKRLGERQTLLLLATLKESDDEYTDSYDDGDNDEDERDENSDDRTVLQRMLFEINSDEEDTLEITRQNNGKEAVAKELSRPHSRMPKAPPGAVKFVPPPVTVDNGNLSTVSYVDTSIYPQHPIQQAVVFKPLPQMINAPEDESILVLPNQPISSRKSDPALGGSGPGTTALRTNINEVLTPFKGMSLKDFEQQRKQMEEQNRQKRDILHKAIEQHAQKTAAEASKIQEIKSELLKLDSELASDVAILRKQIDAASLHFSNVEKNYLNIENLFLKAKVELHQALEKKEMLTEHLCAIISHNEERKAKRLSELMEKVGITADDGFDDTLNGNNTCARDGNSGLDSPQSTRN</sequence>
<protein>
    <recommendedName>
        <fullName evidence="4">RAB6-interacting golgin</fullName>
    </recommendedName>
</protein>
<evidence type="ECO:0000256" key="5">
    <source>
        <dbReference type="ARBA" id="ARBA00022490"/>
    </source>
</evidence>
<keyword evidence="7 8" id="KW-0175">Coiled coil</keyword>